<gene>
    <name evidence="2" type="ORF">SERN_2870</name>
</gene>
<dbReference type="EMBL" id="RHPJ01000005">
    <property type="protein sequence ID" value="TGO03858.1"/>
    <property type="molecule type" value="Genomic_DNA"/>
</dbReference>
<evidence type="ECO:0000313" key="3">
    <source>
        <dbReference type="Proteomes" id="UP000297318"/>
    </source>
</evidence>
<dbReference type="InterPro" id="IPR012338">
    <property type="entry name" value="Beta-lactam/transpept-like"/>
</dbReference>
<dbReference type="Gene3D" id="3.40.710.10">
    <property type="entry name" value="DD-peptidase/beta-lactamase superfamily"/>
    <property type="match status" value="1"/>
</dbReference>
<sequence length="343" mass="35977">MSATDAATTDPADLPALPADLRDAVRDAEAEPSAGVVRIDEGGRTLLTHAWGLADRRHGIAMTPGHRVAVASGAKGFTALAVMSLVADGTLTLATTARSILRDDLPLVPDDVSIEHLLAHRSGIGDHLDDDADTAEYLLPGAMSGYVDPEDYLAVLGGHEQTFAPGTDFAYCNGGYVVLAILAQRACGTPFHDLVRERVLAPAGLVSTAYLRSDALPGDAAVGYVQVDGAWRTNVHHLPVVGGGDGGIWTTAADLVTFWDALLAGRIVPRALVDEMLRERTPETEDELAYGLGFWLPEPGVVQLVGQDAGASFSSRHTIATARTASVLATTADAAWDVESAIR</sequence>
<dbReference type="InterPro" id="IPR001466">
    <property type="entry name" value="Beta-lactam-related"/>
</dbReference>
<name>A0A4Z1DYF3_9MICO</name>
<evidence type="ECO:0000259" key="1">
    <source>
        <dbReference type="Pfam" id="PF00144"/>
    </source>
</evidence>
<dbReference type="OrthoDB" id="9809635at2"/>
<accession>A0A4Z1DYF3</accession>
<dbReference type="RefSeq" id="WP_135850882.1">
    <property type="nucleotide sequence ID" value="NZ_RHPJ01000005.1"/>
</dbReference>
<keyword evidence="3" id="KW-1185">Reference proteome</keyword>
<feature type="domain" description="Beta-lactamase-related" evidence="1">
    <location>
        <begin position="37"/>
        <end position="307"/>
    </location>
</feature>
<proteinExistence type="predicted"/>
<dbReference type="SUPFAM" id="SSF56601">
    <property type="entry name" value="beta-lactamase/transpeptidase-like"/>
    <property type="match status" value="1"/>
</dbReference>
<reference evidence="2 3" key="1">
    <citation type="submission" date="2018-11" db="EMBL/GenBank/DDBJ databases">
        <title>Complete genome sequencing of the Actinobacteria Serinibacter sp. K3-2.</title>
        <authorList>
            <person name="Rakitin A.L."/>
            <person name="Beletsky A.V."/>
            <person name="Mardanov A.V."/>
            <person name="Ravin N.V."/>
            <person name="Gromova A.S."/>
            <person name="Filippova S.N."/>
            <person name="Gal'Chenko V.F."/>
        </authorList>
    </citation>
    <scope>NUCLEOTIDE SEQUENCE [LARGE SCALE GENOMIC DNA]</scope>
    <source>
        <strain evidence="2 3">K3-2</strain>
    </source>
</reference>
<evidence type="ECO:0000313" key="2">
    <source>
        <dbReference type="EMBL" id="TGO03858.1"/>
    </source>
</evidence>
<organism evidence="2 3">
    <name type="scientific">Serinibacter arcticus</name>
    <dbReference type="NCBI Taxonomy" id="1655435"/>
    <lineage>
        <taxon>Bacteria</taxon>
        <taxon>Bacillati</taxon>
        <taxon>Actinomycetota</taxon>
        <taxon>Actinomycetes</taxon>
        <taxon>Micrococcales</taxon>
        <taxon>Beutenbergiaceae</taxon>
        <taxon>Serinibacter</taxon>
    </lineage>
</organism>
<dbReference type="PANTHER" id="PTHR43283">
    <property type="entry name" value="BETA-LACTAMASE-RELATED"/>
    <property type="match status" value="1"/>
</dbReference>
<protein>
    <submittedName>
        <fullName evidence="2">Penicillin-binding protein</fullName>
    </submittedName>
</protein>
<dbReference type="Pfam" id="PF00144">
    <property type="entry name" value="Beta-lactamase"/>
    <property type="match status" value="1"/>
</dbReference>
<dbReference type="InterPro" id="IPR050789">
    <property type="entry name" value="Diverse_Enzym_Activities"/>
</dbReference>
<comment type="caution">
    <text evidence="2">The sequence shown here is derived from an EMBL/GenBank/DDBJ whole genome shotgun (WGS) entry which is preliminary data.</text>
</comment>
<dbReference type="AlphaFoldDB" id="A0A4Z1DYF3"/>
<dbReference type="Proteomes" id="UP000297318">
    <property type="component" value="Unassembled WGS sequence"/>
</dbReference>